<dbReference type="Proteomes" id="UP000245166">
    <property type="component" value="Unassembled WGS sequence"/>
</dbReference>
<keyword evidence="1" id="KW-0472">Membrane</keyword>
<evidence type="ECO:0000313" key="2">
    <source>
        <dbReference type="EMBL" id="PWD51761.1"/>
    </source>
</evidence>
<dbReference type="EMBL" id="PYHR01000002">
    <property type="protein sequence ID" value="PWD51761.1"/>
    <property type="molecule type" value="Genomic_DNA"/>
</dbReference>
<accession>A0A2U1ZXR2</accession>
<evidence type="ECO:0008006" key="4">
    <source>
        <dbReference type="Google" id="ProtNLM"/>
    </source>
</evidence>
<dbReference type="InterPro" id="IPR009937">
    <property type="entry name" value="Phage_holin_3_6"/>
</dbReference>
<name>A0A2U1ZXR2_9MICO</name>
<feature type="transmembrane region" description="Helical" evidence="1">
    <location>
        <begin position="80"/>
        <end position="100"/>
    </location>
</feature>
<reference evidence="2 3" key="1">
    <citation type="submission" date="2018-03" db="EMBL/GenBank/DDBJ databases">
        <title>Genome assembly of novel Miniimonas species PCH200.</title>
        <authorList>
            <person name="Thakur V."/>
            <person name="Kumar V."/>
            <person name="Singh D."/>
        </authorList>
    </citation>
    <scope>NUCLEOTIDE SEQUENCE [LARGE SCALE GENOMIC DNA]</scope>
    <source>
        <strain evidence="2 3">PCH200</strain>
    </source>
</reference>
<dbReference type="AlphaFoldDB" id="A0A2U1ZXR2"/>
<evidence type="ECO:0000256" key="1">
    <source>
        <dbReference type="SAM" id="Phobius"/>
    </source>
</evidence>
<protein>
    <recommendedName>
        <fullName evidence="4">Integral membrane protein</fullName>
    </recommendedName>
</protein>
<sequence>MASGSPLQPTLGELIASLTQQLTELVKGEVELLKAQVAEKGKSMGMGIGLFVGAGLFAFFALGVLISAAVLGLANVVAPWLAAVIVGVALLLLAGLLAFVGKKSLDKAKEVKPDPVTHLKQDIEIVKDGFTS</sequence>
<organism evidence="2 3">
    <name type="scientific">Serinibacter arcticus</name>
    <dbReference type="NCBI Taxonomy" id="1655435"/>
    <lineage>
        <taxon>Bacteria</taxon>
        <taxon>Bacillati</taxon>
        <taxon>Actinomycetota</taxon>
        <taxon>Actinomycetes</taxon>
        <taxon>Micrococcales</taxon>
        <taxon>Beutenbergiaceae</taxon>
        <taxon>Serinibacter</taxon>
    </lineage>
</organism>
<evidence type="ECO:0000313" key="3">
    <source>
        <dbReference type="Proteomes" id="UP000245166"/>
    </source>
</evidence>
<dbReference type="OrthoDB" id="5147636at2"/>
<keyword evidence="1" id="KW-1133">Transmembrane helix</keyword>
<comment type="caution">
    <text evidence="2">The sequence shown here is derived from an EMBL/GenBank/DDBJ whole genome shotgun (WGS) entry which is preliminary data.</text>
</comment>
<dbReference type="RefSeq" id="WP_109230142.1">
    <property type="nucleotide sequence ID" value="NZ_PYHR01000002.1"/>
</dbReference>
<keyword evidence="3" id="KW-1185">Reference proteome</keyword>
<proteinExistence type="predicted"/>
<dbReference type="Pfam" id="PF07332">
    <property type="entry name" value="Phage_holin_3_6"/>
    <property type="match status" value="1"/>
</dbReference>
<feature type="transmembrane region" description="Helical" evidence="1">
    <location>
        <begin position="48"/>
        <end position="74"/>
    </location>
</feature>
<gene>
    <name evidence="2" type="ORF">C8046_15010</name>
</gene>
<keyword evidence="1" id="KW-0812">Transmembrane</keyword>